<evidence type="ECO:0000256" key="3">
    <source>
        <dbReference type="ARBA" id="ARBA00022692"/>
    </source>
</evidence>
<keyword evidence="4 6" id="KW-1133">Transmembrane helix</keyword>
<feature type="domain" description="Cation efflux protein transmembrane" evidence="7">
    <location>
        <begin position="20"/>
        <end position="219"/>
    </location>
</feature>
<evidence type="ECO:0000313" key="9">
    <source>
        <dbReference type="Proteomes" id="UP000823896"/>
    </source>
</evidence>
<name>A0A9D2SW84_9FIRM</name>
<dbReference type="PANTHER" id="PTHR43840">
    <property type="entry name" value="MITOCHONDRIAL METAL TRANSPORTER 1-RELATED"/>
    <property type="match status" value="1"/>
</dbReference>
<evidence type="ECO:0000313" key="8">
    <source>
        <dbReference type="EMBL" id="HJC36421.1"/>
    </source>
</evidence>
<dbReference type="PANTHER" id="PTHR43840:SF15">
    <property type="entry name" value="MITOCHONDRIAL METAL TRANSPORTER 1-RELATED"/>
    <property type="match status" value="1"/>
</dbReference>
<dbReference type="Gene3D" id="1.20.1510.10">
    <property type="entry name" value="Cation efflux protein transmembrane domain"/>
    <property type="match status" value="1"/>
</dbReference>
<protein>
    <submittedName>
        <fullName evidence="8">Cation transporter</fullName>
    </submittedName>
</protein>
<evidence type="ECO:0000256" key="2">
    <source>
        <dbReference type="ARBA" id="ARBA00022448"/>
    </source>
</evidence>
<dbReference type="InterPro" id="IPR050291">
    <property type="entry name" value="CDF_Transporter"/>
</dbReference>
<feature type="transmembrane region" description="Helical" evidence="6">
    <location>
        <begin position="82"/>
        <end position="103"/>
    </location>
</feature>
<dbReference type="SUPFAM" id="SSF161111">
    <property type="entry name" value="Cation efflux protein transmembrane domain-like"/>
    <property type="match status" value="1"/>
</dbReference>
<keyword evidence="2" id="KW-0813">Transport</keyword>
<dbReference type="GO" id="GO:0015093">
    <property type="term" value="F:ferrous iron transmembrane transporter activity"/>
    <property type="evidence" value="ECO:0007669"/>
    <property type="project" value="TreeGrafter"/>
</dbReference>
<gene>
    <name evidence="8" type="ORF">H9702_04740</name>
</gene>
<dbReference type="InterPro" id="IPR058533">
    <property type="entry name" value="Cation_efflux_TM"/>
</dbReference>
<evidence type="ECO:0000256" key="4">
    <source>
        <dbReference type="ARBA" id="ARBA00022989"/>
    </source>
</evidence>
<comment type="caution">
    <text evidence="8">The sequence shown here is derived from an EMBL/GenBank/DDBJ whole genome shotgun (WGS) entry which is preliminary data.</text>
</comment>
<feature type="transmembrane region" description="Helical" evidence="6">
    <location>
        <begin position="53"/>
        <end position="70"/>
    </location>
</feature>
<proteinExistence type="predicted"/>
<evidence type="ECO:0000256" key="1">
    <source>
        <dbReference type="ARBA" id="ARBA00004141"/>
    </source>
</evidence>
<dbReference type="AlphaFoldDB" id="A0A9D2SW84"/>
<keyword evidence="3 6" id="KW-0812">Transmembrane</keyword>
<dbReference type="GO" id="GO:0005886">
    <property type="term" value="C:plasma membrane"/>
    <property type="evidence" value="ECO:0007669"/>
    <property type="project" value="TreeGrafter"/>
</dbReference>
<dbReference type="EMBL" id="DWWM01000028">
    <property type="protein sequence ID" value="HJC36421.1"/>
    <property type="molecule type" value="Genomic_DNA"/>
</dbReference>
<feature type="transmembrane region" description="Helical" evidence="6">
    <location>
        <begin position="21"/>
        <end position="41"/>
    </location>
</feature>
<dbReference type="GO" id="GO:0015086">
    <property type="term" value="F:cadmium ion transmembrane transporter activity"/>
    <property type="evidence" value="ECO:0007669"/>
    <property type="project" value="TreeGrafter"/>
</dbReference>
<evidence type="ECO:0000256" key="6">
    <source>
        <dbReference type="SAM" id="Phobius"/>
    </source>
</evidence>
<reference evidence="8" key="1">
    <citation type="journal article" date="2021" name="PeerJ">
        <title>Extensive microbial diversity within the chicken gut microbiome revealed by metagenomics and culture.</title>
        <authorList>
            <person name="Gilroy R."/>
            <person name="Ravi A."/>
            <person name="Getino M."/>
            <person name="Pursley I."/>
            <person name="Horton D.L."/>
            <person name="Alikhan N.F."/>
            <person name="Baker D."/>
            <person name="Gharbi K."/>
            <person name="Hall N."/>
            <person name="Watson M."/>
            <person name="Adriaenssens E.M."/>
            <person name="Foster-Nyarko E."/>
            <person name="Jarju S."/>
            <person name="Secka A."/>
            <person name="Antonio M."/>
            <person name="Oren A."/>
            <person name="Chaudhuri R.R."/>
            <person name="La Ragione R."/>
            <person name="Hildebrand F."/>
            <person name="Pallen M.J."/>
        </authorList>
    </citation>
    <scope>NUCLEOTIDE SEQUENCE</scope>
    <source>
        <strain evidence="8">CHK187-11901</strain>
    </source>
</reference>
<dbReference type="Pfam" id="PF01545">
    <property type="entry name" value="Cation_efflux"/>
    <property type="match status" value="1"/>
</dbReference>
<evidence type="ECO:0000256" key="5">
    <source>
        <dbReference type="ARBA" id="ARBA00023136"/>
    </source>
</evidence>
<feature type="transmembrane region" description="Helical" evidence="6">
    <location>
        <begin position="123"/>
        <end position="142"/>
    </location>
</feature>
<evidence type="ECO:0000259" key="7">
    <source>
        <dbReference type="Pfam" id="PF01545"/>
    </source>
</evidence>
<dbReference type="GO" id="GO:0015341">
    <property type="term" value="F:zinc efflux antiporter activity"/>
    <property type="evidence" value="ECO:0007669"/>
    <property type="project" value="TreeGrafter"/>
</dbReference>
<organism evidence="8 9">
    <name type="scientific">Candidatus Merdibacter merdavium</name>
    <dbReference type="NCBI Taxonomy" id="2838692"/>
    <lineage>
        <taxon>Bacteria</taxon>
        <taxon>Bacillati</taxon>
        <taxon>Bacillota</taxon>
        <taxon>Erysipelotrichia</taxon>
        <taxon>Erysipelotrichales</taxon>
        <taxon>Erysipelotrichaceae</taxon>
        <taxon>Merdibacter</taxon>
    </lineage>
</organism>
<dbReference type="InterPro" id="IPR027469">
    <property type="entry name" value="Cation_efflux_TMD_sf"/>
</dbReference>
<accession>A0A9D2SW84</accession>
<feature type="transmembrane region" description="Helical" evidence="6">
    <location>
        <begin position="162"/>
        <end position="180"/>
    </location>
</feature>
<sequence length="316" mass="35626">MGKKTTDTLVREKQEQRILQISFWSGAGFVIAEFIMTLYSHSQSVLTDTVFDAVELLIIALTMFIVPLFYRPVSEKHPFGYSQLESIFILLKGFMYIAVMITLIGNNVQLMLNGGHRVDHLQISTFEIILTVFSCLILLLLIRLGRGLSSPTADAEIYGWKLDVAGSVGVSAAFFIASFLEKTPLAFIGPYFDQGTAILLTLAMLPEPVRMIRSAMRSIALFSPDEAIIDDIRARTGKVLEGYPFDPVFYDVTMTGRRLWVSIYFTTSHDLISFTELELANAQMLSELQQHYENCFVELIPDVRADPPRPYRRPSS</sequence>
<dbReference type="Proteomes" id="UP000823896">
    <property type="component" value="Unassembled WGS sequence"/>
</dbReference>
<dbReference type="GO" id="GO:0006882">
    <property type="term" value="P:intracellular zinc ion homeostasis"/>
    <property type="evidence" value="ECO:0007669"/>
    <property type="project" value="TreeGrafter"/>
</dbReference>
<keyword evidence="5 6" id="KW-0472">Membrane</keyword>
<reference evidence="8" key="2">
    <citation type="submission" date="2021-04" db="EMBL/GenBank/DDBJ databases">
        <authorList>
            <person name="Gilroy R."/>
        </authorList>
    </citation>
    <scope>NUCLEOTIDE SEQUENCE</scope>
    <source>
        <strain evidence="8">CHK187-11901</strain>
    </source>
</reference>
<comment type="subcellular location">
    <subcellularLocation>
        <location evidence="1">Membrane</location>
        <topology evidence="1">Multi-pass membrane protein</topology>
    </subcellularLocation>
</comment>